<protein>
    <submittedName>
        <fullName evidence="2">Cupin fold metalloprotein, WbuC family</fullName>
    </submittedName>
</protein>
<dbReference type="InterPro" id="IPR011051">
    <property type="entry name" value="RmlC_Cupin_sf"/>
</dbReference>
<evidence type="ECO:0000313" key="2">
    <source>
        <dbReference type="EMBL" id="QGY39319.1"/>
    </source>
</evidence>
<dbReference type="KEGG" id="psel:GM415_04025"/>
<dbReference type="Gene3D" id="2.60.120.10">
    <property type="entry name" value="Jelly Rolls"/>
    <property type="match status" value="1"/>
</dbReference>
<dbReference type="InterPro" id="IPR014710">
    <property type="entry name" value="RmlC-like_jellyroll"/>
</dbReference>
<organism evidence="2 3">
    <name type="scientific">Pseudodesulfovibrio cashew</name>
    <dbReference type="NCBI Taxonomy" id="2678688"/>
    <lineage>
        <taxon>Bacteria</taxon>
        <taxon>Pseudomonadati</taxon>
        <taxon>Thermodesulfobacteriota</taxon>
        <taxon>Desulfovibrionia</taxon>
        <taxon>Desulfovibrionales</taxon>
        <taxon>Desulfovibrionaceae</taxon>
    </lineage>
</organism>
<dbReference type="Pfam" id="PF19480">
    <property type="entry name" value="DUF6016"/>
    <property type="match status" value="1"/>
</dbReference>
<dbReference type="NCBIfam" id="TIGR04366">
    <property type="entry name" value="cupin_WbuC"/>
    <property type="match status" value="1"/>
</dbReference>
<accession>A0A6I6JDR7</accession>
<dbReference type="InterPro" id="IPR046058">
    <property type="entry name" value="WbuC_cupin"/>
</dbReference>
<dbReference type="SUPFAM" id="SSF51182">
    <property type="entry name" value="RmlC-like cupins"/>
    <property type="match status" value="1"/>
</dbReference>
<keyword evidence="3" id="KW-1185">Reference proteome</keyword>
<evidence type="ECO:0000259" key="1">
    <source>
        <dbReference type="Pfam" id="PF19480"/>
    </source>
</evidence>
<dbReference type="CDD" id="cd07005">
    <property type="entry name" value="cupin_WbuC-like"/>
    <property type="match status" value="1"/>
</dbReference>
<evidence type="ECO:0000313" key="3">
    <source>
        <dbReference type="Proteomes" id="UP000428328"/>
    </source>
</evidence>
<reference evidence="2 3" key="1">
    <citation type="submission" date="2019-11" db="EMBL/GenBank/DDBJ databases">
        <authorList>
            <person name="Zheng R.K."/>
            <person name="Sun C.M."/>
        </authorList>
    </citation>
    <scope>NUCLEOTIDE SEQUENCE [LARGE SCALE GENOMIC DNA]</scope>
    <source>
        <strain evidence="2 3">SRB007</strain>
    </source>
</reference>
<proteinExistence type="predicted"/>
<gene>
    <name evidence="2" type="ORF">GM415_04025</name>
</gene>
<dbReference type="Proteomes" id="UP000428328">
    <property type="component" value="Chromosome"/>
</dbReference>
<feature type="domain" description="Cupin fold metalloprotein WbuC cupin" evidence="1">
    <location>
        <begin position="27"/>
        <end position="103"/>
    </location>
</feature>
<dbReference type="InterPro" id="IPR027565">
    <property type="entry name" value="Cupin_WbuC"/>
</dbReference>
<sequence>MSEEKKEFPTAVAAPEGDVVPLTLTMVGDLLSLSRESPRRRMIQCLHKSPEAGVHKMFNALQPGTYVMPHRHFSPPKTESVLVISGSLLFVEFTDDGEIQNHTLVQPGTEIFGVDVAPHVIHTYIALKPDTLIFEVKDGPYEHDADKDIPAWAPVEGTPEATTFLLNLLKDLAELTGAAAKEAQEGAESGEEPEQ</sequence>
<dbReference type="AlphaFoldDB" id="A0A6I6JDR7"/>
<dbReference type="RefSeq" id="WP_158946545.1">
    <property type="nucleotide sequence ID" value="NZ_CP046400.1"/>
</dbReference>
<name>A0A6I6JDR7_9BACT</name>
<dbReference type="EMBL" id="CP046400">
    <property type="protein sequence ID" value="QGY39319.1"/>
    <property type="molecule type" value="Genomic_DNA"/>
</dbReference>